<organism evidence="3 4">
    <name type="scientific">Stachybotrys chartarum (strain CBS 109288 / IBT 7711)</name>
    <name type="common">Toxic black mold</name>
    <name type="synonym">Stilbospora chartarum</name>
    <dbReference type="NCBI Taxonomy" id="1280523"/>
    <lineage>
        <taxon>Eukaryota</taxon>
        <taxon>Fungi</taxon>
        <taxon>Dikarya</taxon>
        <taxon>Ascomycota</taxon>
        <taxon>Pezizomycotina</taxon>
        <taxon>Sordariomycetes</taxon>
        <taxon>Hypocreomycetidae</taxon>
        <taxon>Hypocreales</taxon>
        <taxon>Stachybotryaceae</taxon>
        <taxon>Stachybotrys</taxon>
    </lineage>
</organism>
<feature type="transmembrane region" description="Helical" evidence="2">
    <location>
        <begin position="52"/>
        <end position="69"/>
    </location>
</feature>
<evidence type="ECO:0000256" key="2">
    <source>
        <dbReference type="SAM" id="Phobius"/>
    </source>
</evidence>
<protein>
    <submittedName>
        <fullName evidence="3">Uncharacterized protein</fullName>
    </submittedName>
</protein>
<evidence type="ECO:0000256" key="1">
    <source>
        <dbReference type="SAM" id="MobiDB-lite"/>
    </source>
</evidence>
<feature type="transmembrane region" description="Helical" evidence="2">
    <location>
        <begin position="75"/>
        <end position="98"/>
    </location>
</feature>
<keyword evidence="4" id="KW-1185">Reference proteome</keyword>
<name>A0A084B2P9_STACB</name>
<dbReference type="EMBL" id="KL648152">
    <property type="protein sequence ID" value="KEY71828.1"/>
    <property type="molecule type" value="Genomic_DNA"/>
</dbReference>
<gene>
    <name evidence="3" type="ORF">S7711_10264</name>
</gene>
<feature type="transmembrane region" description="Helical" evidence="2">
    <location>
        <begin position="110"/>
        <end position="135"/>
    </location>
</feature>
<reference evidence="3 4" key="1">
    <citation type="journal article" date="2014" name="BMC Genomics">
        <title>Comparative genome sequencing reveals chemotype-specific gene clusters in the toxigenic black mold Stachybotrys.</title>
        <authorList>
            <person name="Semeiks J."/>
            <person name="Borek D."/>
            <person name="Otwinowski Z."/>
            <person name="Grishin N.V."/>
        </authorList>
    </citation>
    <scope>NUCLEOTIDE SEQUENCE [LARGE SCALE GENOMIC DNA]</scope>
    <source>
        <strain evidence="4">CBS 109288 / IBT 7711</strain>
    </source>
</reference>
<accession>A0A084B2P9</accession>
<feature type="transmembrane region" description="Helical" evidence="2">
    <location>
        <begin position="186"/>
        <end position="207"/>
    </location>
</feature>
<dbReference type="AlphaFoldDB" id="A0A084B2P9"/>
<dbReference type="PANTHER" id="PTHR42029:SF3">
    <property type="entry name" value="AN04G07800"/>
    <property type="match status" value="1"/>
</dbReference>
<feature type="compositionally biased region" description="Polar residues" evidence="1">
    <location>
        <begin position="290"/>
        <end position="300"/>
    </location>
</feature>
<keyword evidence="2" id="KW-1133">Transmembrane helix</keyword>
<proteinExistence type="predicted"/>
<dbReference type="PANTHER" id="PTHR42029">
    <property type="entry name" value="AN04G07800"/>
    <property type="match status" value="1"/>
</dbReference>
<evidence type="ECO:0000313" key="4">
    <source>
        <dbReference type="Proteomes" id="UP000028045"/>
    </source>
</evidence>
<feature type="transmembrane region" description="Helical" evidence="2">
    <location>
        <begin position="22"/>
        <end position="40"/>
    </location>
</feature>
<keyword evidence="2" id="KW-0812">Transmembrane</keyword>
<dbReference type="Proteomes" id="UP000028045">
    <property type="component" value="Unassembled WGS sequence"/>
</dbReference>
<evidence type="ECO:0000313" key="3">
    <source>
        <dbReference type="EMBL" id="KEY71828.1"/>
    </source>
</evidence>
<dbReference type="HOGENOM" id="CLU_033830_1_1_1"/>
<sequence>MSIDHPSTGLKPTRPEQITLEAWSQGFMVGSLIIMAGITLSNMRSGVLLHKLILIELALAIPNGFFAFFEPPAWGWFLSATVVPLLTSWTLHNVIAWIKNKPFLEPRGSSIYISTVILVQPYWILEIYANFAYFNTDNNHLFTLTRPFEAVCRDPWWIFTAANLFYNIHYRYELSLVDIIRVSPRFGILLFCMTLSIIFIIIDLLSVTHVIPIGVINPFWKFAFVFKCLTDTIILDDFKMALDKLSRHRMTQLLPLDAFVNSQWTLDGQVIGQKQPWRVALPDEPSVEQVESVSGHSGTTVRLPPPTWPESPKRE</sequence>
<keyword evidence="2" id="KW-0472">Membrane</keyword>
<dbReference type="OrthoDB" id="5420247at2759"/>
<feature type="region of interest" description="Disordered" evidence="1">
    <location>
        <begin position="290"/>
        <end position="315"/>
    </location>
</feature>